<accession>A0AAW7Q8Y3</accession>
<comment type="caution">
    <text evidence="2">The sequence shown here is derived from an EMBL/GenBank/DDBJ whole genome shotgun (WGS) entry which is preliminary data.</text>
</comment>
<evidence type="ECO:0000313" key="2">
    <source>
        <dbReference type="EMBL" id="MDN5122889.1"/>
    </source>
</evidence>
<name>A0AAW7Q8Y3_9BACT</name>
<dbReference type="InterPro" id="IPR010744">
    <property type="entry name" value="Phage_CI_N"/>
</dbReference>
<reference evidence="2" key="1">
    <citation type="journal article" date="2023" name="Microorganisms">
        <title>Genomic Characterization of Arcobacter butzleri Strains Isolated from Various Sources in Lithuania.</title>
        <authorList>
            <person name="Uljanovas D."/>
            <person name="Golz G."/>
            <person name="Fleischmann S."/>
            <person name="Kudirkiene E."/>
            <person name="Kasetiene N."/>
            <person name="Grineviciene A."/>
            <person name="Tamuleviciene E."/>
            <person name="Aksomaitiene J."/>
            <person name="Alter T."/>
            <person name="Malakauskas M."/>
        </authorList>
    </citation>
    <scope>NUCLEOTIDE SEQUENCE</scope>
    <source>
        <strain evidence="2">S41</strain>
    </source>
</reference>
<evidence type="ECO:0000313" key="3">
    <source>
        <dbReference type="Proteomes" id="UP001170364"/>
    </source>
</evidence>
<reference evidence="2" key="2">
    <citation type="submission" date="2023-01" db="EMBL/GenBank/DDBJ databases">
        <authorList>
            <person name="Uljanovas D."/>
        </authorList>
    </citation>
    <scope>NUCLEOTIDE SEQUENCE</scope>
    <source>
        <strain evidence="2">S41</strain>
    </source>
</reference>
<evidence type="ECO:0000259" key="1">
    <source>
        <dbReference type="Pfam" id="PF07022"/>
    </source>
</evidence>
<dbReference type="GO" id="GO:0003677">
    <property type="term" value="F:DNA binding"/>
    <property type="evidence" value="ECO:0007669"/>
    <property type="project" value="InterPro"/>
</dbReference>
<dbReference type="RefSeq" id="WP_301369881.1">
    <property type="nucleotide sequence ID" value="NZ_JAQJJF010000011.1"/>
</dbReference>
<sequence>MENVENILERLYSFYKVAGASELSEKINTTQQTISNWKKRNSISAIKKKCRELGIYREIFKDEIKQAEDLILKVLKKEEEDERKNSIDEDTMFHIQNLFIIAKKKNLLKELKTELSMMYLKYSTYDKDSKTESGENIFNDKIVFEVKKEKEANE</sequence>
<dbReference type="Gene3D" id="1.10.260.40">
    <property type="entry name" value="lambda repressor-like DNA-binding domains"/>
    <property type="match status" value="1"/>
</dbReference>
<dbReference type="InterPro" id="IPR010982">
    <property type="entry name" value="Lambda_DNA-bd_dom_sf"/>
</dbReference>
<feature type="domain" description="Bacteriophage CI repressor N-terminal" evidence="1">
    <location>
        <begin position="7"/>
        <end position="45"/>
    </location>
</feature>
<proteinExistence type="predicted"/>
<dbReference type="EMBL" id="JAQJJG010000003">
    <property type="protein sequence ID" value="MDN5122889.1"/>
    <property type="molecule type" value="Genomic_DNA"/>
</dbReference>
<dbReference type="Pfam" id="PF07022">
    <property type="entry name" value="Phage_CI_repr"/>
    <property type="match status" value="1"/>
</dbReference>
<dbReference type="Proteomes" id="UP001170364">
    <property type="component" value="Unassembled WGS sequence"/>
</dbReference>
<protein>
    <submittedName>
        <fullName evidence="2">Helix-turn-helix domain-containing protein</fullName>
    </submittedName>
</protein>
<organism evidence="2 3">
    <name type="scientific">Aliarcobacter butzleri</name>
    <dbReference type="NCBI Taxonomy" id="28197"/>
    <lineage>
        <taxon>Bacteria</taxon>
        <taxon>Pseudomonadati</taxon>
        <taxon>Campylobacterota</taxon>
        <taxon>Epsilonproteobacteria</taxon>
        <taxon>Campylobacterales</taxon>
        <taxon>Arcobacteraceae</taxon>
        <taxon>Aliarcobacter</taxon>
    </lineage>
</organism>
<gene>
    <name evidence="2" type="ORF">PJV93_03105</name>
</gene>
<dbReference type="AlphaFoldDB" id="A0AAW7Q8Y3"/>
<dbReference type="GO" id="GO:0045892">
    <property type="term" value="P:negative regulation of DNA-templated transcription"/>
    <property type="evidence" value="ECO:0007669"/>
    <property type="project" value="InterPro"/>
</dbReference>